<name>A0A645GM25_9ZZZZ</name>
<organism evidence="2">
    <name type="scientific">bioreactor metagenome</name>
    <dbReference type="NCBI Taxonomy" id="1076179"/>
    <lineage>
        <taxon>unclassified sequences</taxon>
        <taxon>metagenomes</taxon>
        <taxon>ecological metagenomes</taxon>
    </lineage>
</organism>
<gene>
    <name evidence="2" type="ORF">SDC9_175425</name>
</gene>
<evidence type="ECO:0000256" key="1">
    <source>
        <dbReference type="SAM" id="Phobius"/>
    </source>
</evidence>
<evidence type="ECO:0000313" key="2">
    <source>
        <dbReference type="EMBL" id="MPN27991.1"/>
    </source>
</evidence>
<dbReference type="EMBL" id="VSSQ01078080">
    <property type="protein sequence ID" value="MPN27991.1"/>
    <property type="molecule type" value="Genomic_DNA"/>
</dbReference>
<keyword evidence="1" id="KW-1133">Transmembrane helix</keyword>
<accession>A0A645GM25</accession>
<protein>
    <submittedName>
        <fullName evidence="2">Uncharacterized protein</fullName>
    </submittedName>
</protein>
<dbReference type="AlphaFoldDB" id="A0A645GM25"/>
<sequence>MVCGKFVMFLLLSYIGEDIGDLFYNPKKIVIFTFAILISWIVGKRVNNKIHKESK</sequence>
<keyword evidence="1" id="KW-0812">Transmembrane</keyword>
<comment type="caution">
    <text evidence="2">The sequence shown here is derived from an EMBL/GenBank/DDBJ whole genome shotgun (WGS) entry which is preliminary data.</text>
</comment>
<keyword evidence="1" id="KW-0472">Membrane</keyword>
<feature type="transmembrane region" description="Helical" evidence="1">
    <location>
        <begin position="29"/>
        <end position="46"/>
    </location>
</feature>
<proteinExistence type="predicted"/>
<reference evidence="2" key="1">
    <citation type="submission" date="2019-08" db="EMBL/GenBank/DDBJ databases">
        <authorList>
            <person name="Kucharzyk K."/>
            <person name="Murdoch R.W."/>
            <person name="Higgins S."/>
            <person name="Loffler F."/>
        </authorList>
    </citation>
    <scope>NUCLEOTIDE SEQUENCE</scope>
</reference>